<dbReference type="InterPro" id="IPR013783">
    <property type="entry name" value="Ig-like_fold"/>
</dbReference>
<organism evidence="1 2">
    <name type="scientific">Aquarana catesbeiana</name>
    <name type="common">American bullfrog</name>
    <name type="synonym">Rana catesbeiana</name>
    <dbReference type="NCBI Taxonomy" id="8400"/>
    <lineage>
        <taxon>Eukaryota</taxon>
        <taxon>Metazoa</taxon>
        <taxon>Chordata</taxon>
        <taxon>Craniata</taxon>
        <taxon>Vertebrata</taxon>
        <taxon>Euteleostomi</taxon>
        <taxon>Amphibia</taxon>
        <taxon>Batrachia</taxon>
        <taxon>Anura</taxon>
        <taxon>Neobatrachia</taxon>
        <taxon>Ranoidea</taxon>
        <taxon>Ranidae</taxon>
        <taxon>Aquarana</taxon>
    </lineage>
</organism>
<dbReference type="Gene3D" id="1.50.10.20">
    <property type="match status" value="1"/>
</dbReference>
<dbReference type="PANTHER" id="PTHR11412:SF177">
    <property type="entry name" value="CD109 ANTIGEN"/>
    <property type="match status" value="1"/>
</dbReference>
<protein>
    <submittedName>
        <fullName evidence="1">Uncharacterized protein</fullName>
    </submittedName>
</protein>
<dbReference type="Proteomes" id="UP000228934">
    <property type="component" value="Unassembled WGS sequence"/>
</dbReference>
<name>A0A2G9NZ06_AQUCT</name>
<dbReference type="Gene3D" id="2.60.120.1540">
    <property type="match status" value="1"/>
</dbReference>
<dbReference type="EMBL" id="KV923912">
    <property type="protein sequence ID" value="PIN95830.1"/>
    <property type="molecule type" value="Genomic_DNA"/>
</dbReference>
<reference evidence="2" key="1">
    <citation type="journal article" date="2017" name="Nat. Commun.">
        <title>The North American bullfrog draft genome provides insight into hormonal regulation of long noncoding RNA.</title>
        <authorList>
            <person name="Hammond S.A."/>
            <person name="Warren R.L."/>
            <person name="Vandervalk B.P."/>
            <person name="Kucuk E."/>
            <person name="Khan H."/>
            <person name="Gibb E.A."/>
            <person name="Pandoh P."/>
            <person name="Kirk H."/>
            <person name="Zhao Y."/>
            <person name="Jones M."/>
            <person name="Mungall A.J."/>
            <person name="Coope R."/>
            <person name="Pleasance S."/>
            <person name="Moore R.A."/>
            <person name="Holt R.A."/>
            <person name="Round J.M."/>
            <person name="Ohora S."/>
            <person name="Walle B.V."/>
            <person name="Veldhoen N."/>
            <person name="Helbing C.C."/>
            <person name="Birol I."/>
        </authorList>
    </citation>
    <scope>NUCLEOTIDE SEQUENCE [LARGE SCALE GENOMIC DNA]</scope>
</reference>
<dbReference type="PANTHER" id="PTHR11412">
    <property type="entry name" value="MACROGLOBULIN / COMPLEMENT"/>
    <property type="match status" value="1"/>
</dbReference>
<gene>
    <name evidence="1" type="ORF">AB205_0059600</name>
</gene>
<evidence type="ECO:0000313" key="1">
    <source>
        <dbReference type="EMBL" id="PIN95830.1"/>
    </source>
</evidence>
<proteinExistence type="predicted"/>
<keyword evidence="2" id="KW-1185">Reference proteome</keyword>
<dbReference type="OrthoDB" id="9998011at2759"/>
<dbReference type="GO" id="GO:0005615">
    <property type="term" value="C:extracellular space"/>
    <property type="evidence" value="ECO:0007669"/>
    <property type="project" value="TreeGrafter"/>
</dbReference>
<dbReference type="InterPro" id="IPR050473">
    <property type="entry name" value="A2M/Complement_sys"/>
</dbReference>
<dbReference type="AlphaFoldDB" id="A0A2G9NZ06"/>
<sequence length="144" mass="16044">MIFFPIRPIQLGEIPIMVKAISSLASDAVIQRLLVKAEGIEHSYSQTLLLELMNNKPQNISKALNFTFPPDVVSGSEKAFITVVGKDNINVFKQYCNEAVANISFVHPKEYFLSVLCISFKCTKLLFLSLTSEINSKPTAKYNA</sequence>
<evidence type="ECO:0000313" key="2">
    <source>
        <dbReference type="Proteomes" id="UP000228934"/>
    </source>
</evidence>
<accession>A0A2G9NZ06</accession>
<dbReference type="Gene3D" id="2.60.40.10">
    <property type="entry name" value="Immunoglobulins"/>
    <property type="match status" value="1"/>
</dbReference>